<accession>A0AAN9MNW6</accession>
<comment type="caution">
    <text evidence="1">The sequence shown here is derived from an EMBL/GenBank/DDBJ whole genome shotgun (WGS) entry which is preliminary data.</text>
</comment>
<dbReference type="EMBL" id="JAYMYR010000007">
    <property type="protein sequence ID" value="KAK7354833.1"/>
    <property type="molecule type" value="Genomic_DNA"/>
</dbReference>
<proteinExistence type="predicted"/>
<evidence type="ECO:0000313" key="1">
    <source>
        <dbReference type="EMBL" id="KAK7354833.1"/>
    </source>
</evidence>
<keyword evidence="2" id="KW-1185">Reference proteome</keyword>
<evidence type="ECO:0000313" key="2">
    <source>
        <dbReference type="Proteomes" id="UP001374584"/>
    </source>
</evidence>
<organism evidence="1 2">
    <name type="scientific">Phaseolus coccineus</name>
    <name type="common">Scarlet runner bean</name>
    <name type="synonym">Phaseolus multiflorus</name>
    <dbReference type="NCBI Taxonomy" id="3886"/>
    <lineage>
        <taxon>Eukaryota</taxon>
        <taxon>Viridiplantae</taxon>
        <taxon>Streptophyta</taxon>
        <taxon>Embryophyta</taxon>
        <taxon>Tracheophyta</taxon>
        <taxon>Spermatophyta</taxon>
        <taxon>Magnoliopsida</taxon>
        <taxon>eudicotyledons</taxon>
        <taxon>Gunneridae</taxon>
        <taxon>Pentapetalae</taxon>
        <taxon>rosids</taxon>
        <taxon>fabids</taxon>
        <taxon>Fabales</taxon>
        <taxon>Fabaceae</taxon>
        <taxon>Papilionoideae</taxon>
        <taxon>50 kb inversion clade</taxon>
        <taxon>NPAAA clade</taxon>
        <taxon>indigoferoid/millettioid clade</taxon>
        <taxon>Phaseoleae</taxon>
        <taxon>Phaseolus</taxon>
    </lineage>
</organism>
<reference evidence="1 2" key="1">
    <citation type="submission" date="2024-01" db="EMBL/GenBank/DDBJ databases">
        <title>The genomes of 5 underutilized Papilionoideae crops provide insights into root nodulation and disease resistanc.</title>
        <authorList>
            <person name="Jiang F."/>
        </authorList>
    </citation>
    <scope>NUCLEOTIDE SEQUENCE [LARGE SCALE GENOMIC DNA]</scope>
    <source>
        <strain evidence="1">JINMINGXINNONG_FW02</strain>
        <tissue evidence="1">Leaves</tissue>
    </source>
</reference>
<name>A0AAN9MNW6_PHACN</name>
<sequence>MTNLPFNYAQIFQITKGIMVIMSKHYTKLLVSDDVFPVGDLPHKEKEHPIFCFSVTIPISQPKPQIYNLFQTPLFFPKENSL</sequence>
<gene>
    <name evidence="1" type="ORF">VNO80_20350</name>
</gene>
<protein>
    <submittedName>
        <fullName evidence="1">Uncharacterized protein</fullName>
    </submittedName>
</protein>
<dbReference type="Proteomes" id="UP001374584">
    <property type="component" value="Unassembled WGS sequence"/>
</dbReference>
<dbReference type="AlphaFoldDB" id="A0AAN9MNW6"/>